<reference evidence="2 3" key="1">
    <citation type="journal article" date="2020" name="Nat. Commun.">
        <title>Genome of Tripterygium wilfordii and identification of cytochrome P450 involved in triptolide biosynthesis.</title>
        <authorList>
            <person name="Tu L."/>
            <person name="Su P."/>
            <person name="Zhang Z."/>
            <person name="Gao L."/>
            <person name="Wang J."/>
            <person name="Hu T."/>
            <person name="Zhou J."/>
            <person name="Zhang Y."/>
            <person name="Zhao Y."/>
            <person name="Liu Y."/>
            <person name="Song Y."/>
            <person name="Tong Y."/>
            <person name="Lu Y."/>
            <person name="Yang J."/>
            <person name="Xu C."/>
            <person name="Jia M."/>
            <person name="Peters R.J."/>
            <person name="Huang L."/>
            <person name="Gao W."/>
        </authorList>
    </citation>
    <scope>NUCLEOTIDE SEQUENCE [LARGE SCALE GENOMIC DNA]</scope>
    <source>
        <strain evidence="3">cv. XIE 37</strain>
        <tissue evidence="2">Leaf</tissue>
    </source>
</reference>
<evidence type="ECO:0000313" key="2">
    <source>
        <dbReference type="EMBL" id="KAF5749430.1"/>
    </source>
</evidence>
<dbReference type="InParanoid" id="A0A7J7DST9"/>
<proteinExistence type="predicted"/>
<accession>A0A7J7DST9</accession>
<keyword evidence="1" id="KW-0812">Transmembrane</keyword>
<protein>
    <submittedName>
        <fullName evidence="2">Uncharacterized protein</fullName>
    </submittedName>
</protein>
<evidence type="ECO:0000313" key="3">
    <source>
        <dbReference type="Proteomes" id="UP000593562"/>
    </source>
</evidence>
<sequence>MILHTLSCTILKALVTFLLFSIIFLQIFINTHKFQNDIYKKITKKKKKISLEDNLHDNRVIKKFFLKKAANWNEIFKSPNNGKPSPKMQAPSSKSSLHLIINLRDIDSSPIETQNLPPNHSKV</sequence>
<keyword evidence="1" id="KW-0472">Membrane</keyword>
<keyword evidence="1" id="KW-1133">Transmembrane helix</keyword>
<dbReference type="EMBL" id="JAAARO010000004">
    <property type="protein sequence ID" value="KAF5749430.1"/>
    <property type="molecule type" value="Genomic_DNA"/>
</dbReference>
<evidence type="ECO:0000256" key="1">
    <source>
        <dbReference type="SAM" id="Phobius"/>
    </source>
</evidence>
<comment type="caution">
    <text evidence="2">The sequence shown here is derived from an EMBL/GenBank/DDBJ whole genome shotgun (WGS) entry which is preliminary data.</text>
</comment>
<name>A0A7J7DST9_TRIWF</name>
<dbReference type="AlphaFoldDB" id="A0A7J7DST9"/>
<keyword evidence="3" id="KW-1185">Reference proteome</keyword>
<gene>
    <name evidence="2" type="ORF">HS088_TW04G01399</name>
</gene>
<organism evidence="2 3">
    <name type="scientific">Tripterygium wilfordii</name>
    <name type="common">Thunder God vine</name>
    <dbReference type="NCBI Taxonomy" id="458696"/>
    <lineage>
        <taxon>Eukaryota</taxon>
        <taxon>Viridiplantae</taxon>
        <taxon>Streptophyta</taxon>
        <taxon>Embryophyta</taxon>
        <taxon>Tracheophyta</taxon>
        <taxon>Spermatophyta</taxon>
        <taxon>Magnoliopsida</taxon>
        <taxon>eudicotyledons</taxon>
        <taxon>Gunneridae</taxon>
        <taxon>Pentapetalae</taxon>
        <taxon>rosids</taxon>
        <taxon>fabids</taxon>
        <taxon>Celastrales</taxon>
        <taxon>Celastraceae</taxon>
        <taxon>Tripterygium</taxon>
    </lineage>
</organism>
<feature type="transmembrane region" description="Helical" evidence="1">
    <location>
        <begin position="9"/>
        <end position="29"/>
    </location>
</feature>
<dbReference type="Proteomes" id="UP000593562">
    <property type="component" value="Unassembled WGS sequence"/>
</dbReference>